<dbReference type="EMBL" id="JARQZJ010000069">
    <property type="protein sequence ID" value="KAK9881588.1"/>
    <property type="molecule type" value="Genomic_DNA"/>
</dbReference>
<dbReference type="GO" id="GO:0030414">
    <property type="term" value="F:peptidase inhibitor activity"/>
    <property type="evidence" value="ECO:0007669"/>
    <property type="project" value="UniProtKB-KW"/>
</dbReference>
<keyword evidence="5" id="KW-1185">Reference proteome</keyword>
<dbReference type="PANTHER" id="PTHR23259:SF70">
    <property type="entry name" value="ACCESSORY GLAND PROTEIN ACP62F-RELATED"/>
    <property type="match status" value="1"/>
</dbReference>
<evidence type="ECO:0000313" key="4">
    <source>
        <dbReference type="EMBL" id="KAK9881588.1"/>
    </source>
</evidence>
<sequence>MLSTDSNQDRICGPYGRYDTCGSACAPTCQMKNPANICTLQCVPKCICSSGSILQSASGKCIRSQDCP</sequence>
<name>A0AAW1UFX3_9CUCU</name>
<keyword evidence="1" id="KW-0646">Protease inhibitor</keyword>
<dbReference type="AlphaFoldDB" id="A0AAW1UFX3"/>
<protein>
    <recommendedName>
        <fullName evidence="3">TIL domain-containing protein</fullName>
    </recommendedName>
</protein>
<dbReference type="Gene3D" id="2.10.25.10">
    <property type="entry name" value="Laminin"/>
    <property type="match status" value="1"/>
</dbReference>
<organism evidence="4 5">
    <name type="scientific">Henosepilachna vigintioctopunctata</name>
    <dbReference type="NCBI Taxonomy" id="420089"/>
    <lineage>
        <taxon>Eukaryota</taxon>
        <taxon>Metazoa</taxon>
        <taxon>Ecdysozoa</taxon>
        <taxon>Arthropoda</taxon>
        <taxon>Hexapoda</taxon>
        <taxon>Insecta</taxon>
        <taxon>Pterygota</taxon>
        <taxon>Neoptera</taxon>
        <taxon>Endopterygota</taxon>
        <taxon>Coleoptera</taxon>
        <taxon>Polyphaga</taxon>
        <taxon>Cucujiformia</taxon>
        <taxon>Coccinelloidea</taxon>
        <taxon>Coccinellidae</taxon>
        <taxon>Epilachninae</taxon>
        <taxon>Epilachnini</taxon>
        <taxon>Henosepilachna</taxon>
    </lineage>
</organism>
<gene>
    <name evidence="4" type="ORF">WA026_016459</name>
</gene>
<accession>A0AAW1UFX3</accession>
<dbReference type="PANTHER" id="PTHR23259">
    <property type="entry name" value="RIDDLE"/>
    <property type="match status" value="1"/>
</dbReference>
<evidence type="ECO:0000256" key="1">
    <source>
        <dbReference type="ARBA" id="ARBA00022690"/>
    </source>
</evidence>
<evidence type="ECO:0000259" key="3">
    <source>
        <dbReference type="Pfam" id="PF01826"/>
    </source>
</evidence>
<evidence type="ECO:0000256" key="2">
    <source>
        <dbReference type="ARBA" id="ARBA00023157"/>
    </source>
</evidence>
<dbReference type="CDD" id="cd19941">
    <property type="entry name" value="TIL"/>
    <property type="match status" value="1"/>
</dbReference>
<feature type="domain" description="TIL" evidence="3">
    <location>
        <begin position="12"/>
        <end position="67"/>
    </location>
</feature>
<dbReference type="InterPro" id="IPR036084">
    <property type="entry name" value="Ser_inhib-like_sf"/>
</dbReference>
<comment type="caution">
    <text evidence="4">The sequence shown here is derived from an EMBL/GenBank/DDBJ whole genome shotgun (WGS) entry which is preliminary data.</text>
</comment>
<reference evidence="4 5" key="1">
    <citation type="submission" date="2023-03" db="EMBL/GenBank/DDBJ databases">
        <title>Genome insight into feeding habits of ladybird beetles.</title>
        <authorList>
            <person name="Li H.-S."/>
            <person name="Huang Y.-H."/>
            <person name="Pang H."/>
        </authorList>
    </citation>
    <scope>NUCLEOTIDE SEQUENCE [LARGE SCALE GENOMIC DNA]</scope>
    <source>
        <strain evidence="4">SYSU_2023b</strain>
        <tissue evidence="4">Whole body</tissue>
    </source>
</reference>
<keyword evidence="2" id="KW-1015">Disulfide bond</keyword>
<evidence type="ECO:0000313" key="5">
    <source>
        <dbReference type="Proteomes" id="UP001431783"/>
    </source>
</evidence>
<dbReference type="SUPFAM" id="SSF57567">
    <property type="entry name" value="Serine protease inhibitors"/>
    <property type="match status" value="1"/>
</dbReference>
<dbReference type="InterPro" id="IPR002919">
    <property type="entry name" value="TIL_dom"/>
</dbReference>
<dbReference type="Pfam" id="PF01826">
    <property type="entry name" value="TIL"/>
    <property type="match status" value="1"/>
</dbReference>
<dbReference type="Proteomes" id="UP001431783">
    <property type="component" value="Unassembled WGS sequence"/>
</dbReference>
<proteinExistence type="predicted"/>
<dbReference type="InterPro" id="IPR051368">
    <property type="entry name" value="SerProtInhib-TIL_Domain"/>
</dbReference>